<dbReference type="Gene3D" id="2.60.120.200">
    <property type="match status" value="1"/>
</dbReference>
<feature type="region of interest" description="Disordered" evidence="2">
    <location>
        <begin position="428"/>
        <end position="448"/>
    </location>
</feature>
<keyword evidence="5" id="KW-1185">Reference proteome</keyword>
<evidence type="ECO:0000313" key="5">
    <source>
        <dbReference type="Proteomes" id="UP000789595"/>
    </source>
</evidence>
<dbReference type="InterPro" id="IPR006597">
    <property type="entry name" value="Sel1-like"/>
</dbReference>
<protein>
    <submittedName>
        <fullName evidence="4">Uncharacterized protein</fullName>
    </submittedName>
</protein>
<dbReference type="EMBL" id="CAKKNE010000003">
    <property type="protein sequence ID" value="CAH0371189.1"/>
    <property type="molecule type" value="Genomic_DNA"/>
</dbReference>
<evidence type="ECO:0000256" key="2">
    <source>
        <dbReference type="SAM" id="MobiDB-lite"/>
    </source>
</evidence>
<dbReference type="PANTHER" id="PTHR11102">
    <property type="entry name" value="SEL-1-LIKE PROTEIN"/>
    <property type="match status" value="1"/>
</dbReference>
<sequence>MLKFAVLVAVARAADASNATSSALLLDKNVCAYDRIRVNWTLATPPSDPHLALYETTPVIGNEAPRPRAKILLTLPPLPPVDADLPRELHDLSGGVAVEPLLTAMRWNADSWTMTLEFEKATNAPPIKDVRAFDRLISTNIELRALTASWEANGQHLAIHINAPNDADAVQEAFDSRSFWAACAPWPPPSRHPPVLSGEAVMRVPVASSYEVALVNDGRVESNAGSILVEACDGTFVSDIDRVDDTLTESIDADDVWLELPGVYASSGQRHISLPPEELPLQAQQDWGLEFWIYIEDAPTGAHRGLFFKGDVDRLGGQRTPSAWLAPDSNKVALRVSTDKGLDIGADTDTPLPVKKWTHLQFGFHNLSDASDVKYLLTLDVDGARDATLEIFDQVTWNDGPLQLFRDPDRRGVRGFIADIKVRARAPSREHAQKNYQAADRDKPDLHRPDVEATDALVPMEDPWAVALASTENCASFNERLANYEAASPINKDASRIAAELLLFGAERLATGPKFCEDADAPPPLTGEALRKGVSYLERAVAMGDAAASRMLASLTLAGFVSTETKDLKAIAPPHTMGPVVASRLGDAVHTNNTERAVQLLYQAAMHGDARACLALSNRYRFGRGTSQSQEAAAWYAKCAAAIAKEEFHTPGEQTFVELNRITDETVADGSVDDNQRGDEDAQLQAQMQRAEEGDIDACVASGDLLYWGARGFQRDHVRARRFFKVAADADHAHARCLYASMLLRGEGGDTDHAEAVRQYEVAASAGSAKALNGLGYEYFYGNHLPKNSTKAYGYFAEAARLDADGDSNFNAAHCLAHGIGVEKNVKEAARLYERAATRHGHFDAAFEIALVKHGGSGRTGRDVNRAREFFEACARAGWAARDVRAGFDAYLRGDAGRALLWYAEAAETGTDVAAANAAWLLDRDSDVRALVGNTMPLAIRFHRLASTLDGGGDGYAALGDAVLHGALVVPPGVDEGRAVSDDTISRLLETRHARALSYYSRAAQKGSARGAFAAARVRARGAPGVPRDRKLAHKLFDDALRADPERMRWPVFAARAQLRCEELWDDLRGFASASPQKRRSHRGKLSVGVAVLVVVVSVVRAVASSGGGAAPVVPEAVVPPSTTPVAVEPAS</sequence>
<evidence type="ECO:0000256" key="1">
    <source>
        <dbReference type="ARBA" id="ARBA00038101"/>
    </source>
</evidence>
<name>A0A8J2SPH1_9STRA</name>
<gene>
    <name evidence="4" type="ORF">PECAL_3P11190</name>
</gene>
<dbReference type="GO" id="GO:0036503">
    <property type="term" value="P:ERAD pathway"/>
    <property type="evidence" value="ECO:0007669"/>
    <property type="project" value="TreeGrafter"/>
</dbReference>
<dbReference type="SUPFAM" id="SSF81901">
    <property type="entry name" value="HCP-like"/>
    <property type="match status" value="3"/>
</dbReference>
<dbReference type="SUPFAM" id="SSF49899">
    <property type="entry name" value="Concanavalin A-like lectins/glucanases"/>
    <property type="match status" value="1"/>
</dbReference>
<dbReference type="Pfam" id="PF13385">
    <property type="entry name" value="Laminin_G_3"/>
    <property type="match status" value="1"/>
</dbReference>
<dbReference type="Pfam" id="PF08238">
    <property type="entry name" value="Sel1"/>
    <property type="match status" value="10"/>
</dbReference>
<accession>A0A8J2SPH1</accession>
<dbReference type="OrthoDB" id="188553at2759"/>
<dbReference type="InterPro" id="IPR011990">
    <property type="entry name" value="TPR-like_helical_dom_sf"/>
</dbReference>
<dbReference type="Proteomes" id="UP000789595">
    <property type="component" value="Unassembled WGS sequence"/>
</dbReference>
<comment type="similarity">
    <text evidence="1">Belongs to the sel-1 family.</text>
</comment>
<keyword evidence="3" id="KW-0732">Signal</keyword>
<organism evidence="4 5">
    <name type="scientific">Pelagomonas calceolata</name>
    <dbReference type="NCBI Taxonomy" id="35677"/>
    <lineage>
        <taxon>Eukaryota</taxon>
        <taxon>Sar</taxon>
        <taxon>Stramenopiles</taxon>
        <taxon>Ochrophyta</taxon>
        <taxon>Pelagophyceae</taxon>
        <taxon>Pelagomonadales</taxon>
        <taxon>Pelagomonadaceae</taxon>
        <taxon>Pelagomonas</taxon>
    </lineage>
</organism>
<proteinExistence type="inferred from homology"/>
<dbReference type="Gene3D" id="1.25.40.10">
    <property type="entry name" value="Tetratricopeptide repeat domain"/>
    <property type="match status" value="3"/>
</dbReference>
<dbReference type="AlphaFoldDB" id="A0A8J2SPH1"/>
<feature type="signal peptide" evidence="3">
    <location>
        <begin position="1"/>
        <end position="16"/>
    </location>
</feature>
<dbReference type="InterPro" id="IPR050767">
    <property type="entry name" value="Sel1_AlgK"/>
</dbReference>
<evidence type="ECO:0000313" key="4">
    <source>
        <dbReference type="EMBL" id="CAH0371189.1"/>
    </source>
</evidence>
<dbReference type="GO" id="GO:0005789">
    <property type="term" value="C:endoplasmic reticulum membrane"/>
    <property type="evidence" value="ECO:0007669"/>
    <property type="project" value="TreeGrafter"/>
</dbReference>
<feature type="chain" id="PRO_5035304301" evidence="3">
    <location>
        <begin position="17"/>
        <end position="1132"/>
    </location>
</feature>
<dbReference type="PANTHER" id="PTHR11102:SF147">
    <property type="entry name" value="SEL1L ADAPTOR SUBUNIT OF ERAD E3 UBIQUITIN LIGASE"/>
    <property type="match status" value="1"/>
</dbReference>
<dbReference type="SMART" id="SM00671">
    <property type="entry name" value="SEL1"/>
    <property type="match status" value="7"/>
</dbReference>
<evidence type="ECO:0000256" key="3">
    <source>
        <dbReference type="SAM" id="SignalP"/>
    </source>
</evidence>
<reference evidence="4" key="1">
    <citation type="submission" date="2021-11" db="EMBL/GenBank/DDBJ databases">
        <authorList>
            <consortium name="Genoscope - CEA"/>
            <person name="William W."/>
        </authorList>
    </citation>
    <scope>NUCLEOTIDE SEQUENCE</scope>
</reference>
<comment type="caution">
    <text evidence="4">The sequence shown here is derived from an EMBL/GenBank/DDBJ whole genome shotgun (WGS) entry which is preliminary data.</text>
</comment>
<dbReference type="InterPro" id="IPR013320">
    <property type="entry name" value="ConA-like_dom_sf"/>
</dbReference>